<name>A0AAW0SSQ3_SCYPA</name>
<accession>A0AAW0SSQ3</accession>
<evidence type="ECO:0000256" key="1">
    <source>
        <dbReference type="SAM" id="MobiDB-lite"/>
    </source>
</evidence>
<dbReference type="EMBL" id="JARAKH010000047">
    <property type="protein sequence ID" value="KAK8377717.1"/>
    <property type="molecule type" value="Genomic_DNA"/>
</dbReference>
<reference evidence="2 3" key="1">
    <citation type="submission" date="2023-03" db="EMBL/GenBank/DDBJ databases">
        <title>High-quality genome of Scylla paramamosain provides insights in environmental adaptation.</title>
        <authorList>
            <person name="Zhang L."/>
        </authorList>
    </citation>
    <scope>NUCLEOTIDE SEQUENCE [LARGE SCALE GENOMIC DNA]</scope>
    <source>
        <strain evidence="2">LZ_2023a</strain>
        <tissue evidence="2">Muscle</tissue>
    </source>
</reference>
<comment type="caution">
    <text evidence="2">The sequence shown here is derived from an EMBL/GenBank/DDBJ whole genome shotgun (WGS) entry which is preliminary data.</text>
</comment>
<feature type="region of interest" description="Disordered" evidence="1">
    <location>
        <begin position="113"/>
        <end position="163"/>
    </location>
</feature>
<dbReference type="AlphaFoldDB" id="A0AAW0SSQ3"/>
<gene>
    <name evidence="2" type="ORF">O3P69_013985</name>
</gene>
<evidence type="ECO:0000313" key="3">
    <source>
        <dbReference type="Proteomes" id="UP001487740"/>
    </source>
</evidence>
<proteinExistence type="predicted"/>
<organism evidence="2 3">
    <name type="scientific">Scylla paramamosain</name>
    <name type="common">Mud crab</name>
    <dbReference type="NCBI Taxonomy" id="85552"/>
    <lineage>
        <taxon>Eukaryota</taxon>
        <taxon>Metazoa</taxon>
        <taxon>Ecdysozoa</taxon>
        <taxon>Arthropoda</taxon>
        <taxon>Crustacea</taxon>
        <taxon>Multicrustacea</taxon>
        <taxon>Malacostraca</taxon>
        <taxon>Eumalacostraca</taxon>
        <taxon>Eucarida</taxon>
        <taxon>Decapoda</taxon>
        <taxon>Pleocyemata</taxon>
        <taxon>Brachyura</taxon>
        <taxon>Eubrachyura</taxon>
        <taxon>Portunoidea</taxon>
        <taxon>Portunidae</taxon>
        <taxon>Portuninae</taxon>
        <taxon>Scylla</taxon>
    </lineage>
</organism>
<dbReference type="Proteomes" id="UP001487740">
    <property type="component" value="Unassembled WGS sequence"/>
</dbReference>
<protein>
    <submittedName>
        <fullName evidence="2">Uncharacterized protein</fullName>
    </submittedName>
</protein>
<evidence type="ECO:0000313" key="2">
    <source>
        <dbReference type="EMBL" id="KAK8377717.1"/>
    </source>
</evidence>
<keyword evidence="3" id="KW-1185">Reference proteome</keyword>
<feature type="compositionally biased region" description="Basic residues" evidence="1">
    <location>
        <begin position="114"/>
        <end position="156"/>
    </location>
</feature>
<sequence length="253" mass="28204">MASRVPKTYAAAGAARGAAWTLSSGQASRAAGVTATRVLAQPKAALVAVFFHLRSDPWPACFACWRGGTARREKRSGVRNILCSLVKGNEWSLISTEVQLLLLHASRVAPDAVRHRHPSTSRCRRLTARRPVTAHRSSRTHQPGRRQQCRPSHHGPRPQENKRTMMRQHCLKIIMNRIIPPVLVPCGRDLVVLCRITARASRKSSLGLAVPRDARLGSQWALRGGNWFYWMFRERVACSFDQAGVYACARCLI</sequence>